<organism evidence="3 4">
    <name type="scientific">Protea cynaroides</name>
    <dbReference type="NCBI Taxonomy" id="273540"/>
    <lineage>
        <taxon>Eukaryota</taxon>
        <taxon>Viridiplantae</taxon>
        <taxon>Streptophyta</taxon>
        <taxon>Embryophyta</taxon>
        <taxon>Tracheophyta</taxon>
        <taxon>Spermatophyta</taxon>
        <taxon>Magnoliopsida</taxon>
        <taxon>Proteales</taxon>
        <taxon>Proteaceae</taxon>
        <taxon>Protea</taxon>
    </lineage>
</organism>
<keyword evidence="1" id="KW-0175">Coiled coil</keyword>
<feature type="coiled-coil region" evidence="1">
    <location>
        <begin position="893"/>
        <end position="1090"/>
    </location>
</feature>
<dbReference type="OrthoDB" id="10255522at2759"/>
<evidence type="ECO:0000313" key="4">
    <source>
        <dbReference type="Proteomes" id="UP001141806"/>
    </source>
</evidence>
<evidence type="ECO:0000313" key="3">
    <source>
        <dbReference type="EMBL" id="KAJ4960888.1"/>
    </source>
</evidence>
<name>A0A9Q0K495_9MAGN</name>
<comment type="caution">
    <text evidence="3">The sequence shown here is derived from an EMBL/GenBank/DDBJ whole genome shotgun (WGS) entry which is preliminary data.</text>
</comment>
<feature type="coiled-coil region" evidence="1">
    <location>
        <begin position="1485"/>
        <end position="1512"/>
    </location>
</feature>
<feature type="coiled-coil region" evidence="1">
    <location>
        <begin position="570"/>
        <end position="639"/>
    </location>
</feature>
<feature type="coiled-coil region" evidence="1">
    <location>
        <begin position="1734"/>
        <end position="1782"/>
    </location>
</feature>
<feature type="region of interest" description="Disordered" evidence="2">
    <location>
        <begin position="1"/>
        <end position="106"/>
    </location>
</feature>
<feature type="coiled-coil region" evidence="1">
    <location>
        <begin position="1120"/>
        <end position="1336"/>
    </location>
</feature>
<dbReference type="PANTHER" id="PTHR43939">
    <property type="entry name" value="COILED-COIL DOMAIN-CONTAINING PROTEIN 158"/>
    <property type="match status" value="1"/>
</dbReference>
<reference evidence="3" key="1">
    <citation type="journal article" date="2023" name="Plant J.">
        <title>The genome of the king protea, Protea cynaroides.</title>
        <authorList>
            <person name="Chang J."/>
            <person name="Duong T.A."/>
            <person name="Schoeman C."/>
            <person name="Ma X."/>
            <person name="Roodt D."/>
            <person name="Barker N."/>
            <person name="Li Z."/>
            <person name="Van de Peer Y."/>
            <person name="Mizrachi E."/>
        </authorList>
    </citation>
    <scope>NUCLEOTIDE SEQUENCE</scope>
    <source>
        <tissue evidence="3">Young leaves</tissue>
    </source>
</reference>
<gene>
    <name evidence="3" type="ORF">NE237_020798</name>
</gene>
<keyword evidence="4" id="KW-1185">Reference proteome</keyword>
<dbReference type="SUPFAM" id="SSF57997">
    <property type="entry name" value="Tropomyosin"/>
    <property type="match status" value="1"/>
</dbReference>
<proteinExistence type="predicted"/>
<feature type="coiled-coil region" evidence="1">
    <location>
        <begin position="1598"/>
        <end position="1660"/>
    </location>
</feature>
<dbReference type="EMBL" id="JAMYWD010000009">
    <property type="protein sequence ID" value="KAJ4960888.1"/>
    <property type="molecule type" value="Genomic_DNA"/>
</dbReference>
<evidence type="ECO:0000256" key="2">
    <source>
        <dbReference type="SAM" id="MobiDB-lite"/>
    </source>
</evidence>
<feature type="compositionally biased region" description="Polar residues" evidence="2">
    <location>
        <begin position="1"/>
        <end position="24"/>
    </location>
</feature>
<sequence length="2010" mass="226049">MSENSENHGSGQVLESTGSPTSESRGFDGNDESTGSAEQFAEPAATPDLGFSSGDAVSYSVESSVGADSDAFSAKASENQQKLIVQMPASPEEESSAHAEPSSDTQLVAVVLDSEPASANENEILVEDESSRGQGFTPEMEQITVVDKSSPVDQESRLLEEDDRYNRILVSSEEFVQDTRDEGSLNEDAGKEDMFVDAPDELTVYSGRNSDSTMSLIENLENQESPVNKLHIHESPVQVVGEVNARLQALLDKIVGEKEIMEQQYKEEPELFTRELANLHHQLEGLTNQRPLLDDNNYYDGSVPRADTEASEDMPQVSNSPLQITVGDCSKFILLLKGALDGRLQTEGTMRELQALLFKKDQEIEDLNATNTELSLSLDITFSYLVSVQNTRLQSLKQSSEVQLERDQHVMGVTNRLVDSLSTVLQEDNLLDDSLDGKLSCVEKGMSVMIENYNRFLFEIDQLKQCLSEVKLDAGIPEEKEFGTIFGITRDALLESKRKEIDFIEKLNQIENENNTLLEQLSREKEKFNEVNAEVSKIKTELEQEKFRYATTKEKLTMAVTKGKALVQQRDSLKQSLAEKTSELEKCSLQLQEKSNALEAAEQSLAEKTSELEKCSLELQEKSNALEAAEASMEELVKSQNLVASLQESLSQRNMVLKEIQEVLSQIDMPEGLQSLDTVDIIIWLLDQRNKLEFVSLEFYRLKDVLSSIDFPETISSDLESQVNWLWESFSKAKDDIAKLQDETAKTEGLIAAHESELLEAHNEIVRLHESLSAEKHEKDSLQVGLDDLMHKYEGIVEKVYRVSSEKDQLMRMIQSASGTIIDNHGTTNESSSDVLTIENCIAKIREQVSASFESSHVEAGKFEIIQSLLYVRDQELTLCEEILEEELDRSEMTNMSNELTKASQDIAALKDERDSLQKNLQRSEEKSSLLKEKLSTAVKKGKGLVQEREGWKRSLHEKDTEIEKLKLELQQQDYALRDCRDQINRLSSDIERISALESDLGAMKDLRDQLEQEMEGLKHSLHEKDTEIEKLKLELQQEASAVIECRDQINSLSGDLKSISALESDLGAMKDQRDQLEQFLVERNNMLQRVIESMDGIVLPVDAAFEEPVEKVKWLARFFHEYQADKPHLEQELEKVKEEASCLSRKFADADTTMKSLEYALSQAEKNVSLLAEEKQRIEACKTDMEQELERAIEEASTLASKFAEACATIKSMEDALSTAENAKTSLEIEIKKLKEEAPSEASKVAEANITIRSLEHALSEVENNVSSLAEEKDSAEYGRACLEKELEKVKEEAASQASKLSDAYLTLKSLQGALSQAESNYSVIVDEKKTAEQELLDQVNHLQTFMKDESLFFSMTKAFKKKFESLDDMNHLLRELHDQLAAKNIEFQHPTGHEKDLFVAKLSSEILDSMPNGTTMVNGETRALDLENISACLSKAVEGFSMKYKFLEDKFEGFSGSMDELIAFLVSELRARRDNFIVMFERMDSLDKKVRDLEAHNESQQSVISTLENEVALLLSTCRDATNLLQFENNLLDLSSIPELEKLYHDSYPKEREGGGEAMHKQQEGVDGTEYVKVSENLLLAARKIQSQTRQFENMKNVLFKTIEDLQNDLKEMKLAFRNAMQERDINHDKASLLENDLKALQNDYSEMRYKLEDSEAKEKELRGGEAEVSSRNSALTMRGEADGHLLSEHQLKTLFEKINMIEIPIKLSEQGNPELHSSDPVNKLFYIIDGVAELQHQMNLLSHEKRELQSNLEAQVYEIDNLKKEVENLLLDNQNSEKLKTESTDIALGLEKFIQKLGGSDLVEDKKPIGARGLFQVLEKLVMAIIVDSESSKTKVQELGAKLLGNQKVVDELSNKVKFLEDAIDGRPAMPETVQERSIYEAPSSANASEISEIEDVGSLGKKSISPVSSAAHVRTMRKGSSDHLALNIDSESDRLINHLKPDDDKGHVFKSLNTSGFIPKQGKIIADRMDGIWVSGGRVLMSRPGARLGFIAYWIFLHIWVLGTIL</sequence>
<feature type="coiled-coil region" evidence="1">
    <location>
        <begin position="494"/>
        <end position="545"/>
    </location>
</feature>
<dbReference type="Proteomes" id="UP001141806">
    <property type="component" value="Unassembled WGS sequence"/>
</dbReference>
<protein>
    <submittedName>
        <fullName evidence="3">Uncharacterized protein</fullName>
    </submittedName>
</protein>
<accession>A0A9Q0K495</accession>
<dbReference type="PANTHER" id="PTHR43939:SF68">
    <property type="entry name" value="CENTROSOMAL PROTEIN OF 290 KDA-LIKE"/>
    <property type="match status" value="1"/>
</dbReference>
<evidence type="ECO:0000256" key="1">
    <source>
        <dbReference type="SAM" id="Coils"/>
    </source>
</evidence>
<dbReference type="Gene3D" id="1.10.287.1490">
    <property type="match status" value="1"/>
</dbReference>